<dbReference type="Pfam" id="PF14905">
    <property type="entry name" value="OMP_b-brl_3"/>
    <property type="match status" value="1"/>
</dbReference>
<dbReference type="SUPFAM" id="SSF49464">
    <property type="entry name" value="Carboxypeptidase regulatory domain-like"/>
    <property type="match status" value="1"/>
</dbReference>
<dbReference type="InterPro" id="IPR008969">
    <property type="entry name" value="CarboxyPept-like_regulatory"/>
</dbReference>
<dbReference type="Gene3D" id="2.40.170.20">
    <property type="entry name" value="TonB-dependent receptor, beta-barrel domain"/>
    <property type="match status" value="1"/>
</dbReference>
<protein>
    <submittedName>
        <fullName evidence="10">TonB-dependent receptor</fullName>
    </submittedName>
</protein>
<dbReference type="Gene3D" id="2.170.130.10">
    <property type="entry name" value="TonB-dependent receptor, plug domain"/>
    <property type="match status" value="1"/>
</dbReference>
<dbReference type="AlphaFoldDB" id="A0A929PYX8"/>
<dbReference type="InterPro" id="IPR039426">
    <property type="entry name" value="TonB-dep_rcpt-like"/>
</dbReference>
<gene>
    <name evidence="10" type="ORF">IRJ16_18105</name>
</gene>
<evidence type="ECO:0000313" key="11">
    <source>
        <dbReference type="Proteomes" id="UP000622475"/>
    </source>
</evidence>
<feature type="domain" description="Outer membrane protein beta-barrel" evidence="9">
    <location>
        <begin position="380"/>
        <end position="774"/>
    </location>
</feature>
<comment type="similarity">
    <text evidence="7">Belongs to the TonB-dependent receptor family.</text>
</comment>
<dbReference type="SUPFAM" id="SSF56935">
    <property type="entry name" value="Porins"/>
    <property type="match status" value="1"/>
</dbReference>
<sequence length="800" mass="88188">MHKALLAIFCLISATTLAQTSPEGINVSGTAIDSATNKPLGYVTIALIDAATRQPAKSTLSKDDGTFAIINMPQKACQLSLIYVGYQTKTISIKGDADVKLGNIMLSPSNSQLKEVSVSGLKPLMKQEVDRMSYDVAADPESRSITALDMMRKVPLVAVDAQDNITMRGSGNYRILLNGKESALMARNPADILKAMPASNIVRIEVITTPPAKYDAEGLAGIINIITTKNSAQGYNGSVSGGYNSVFGYRANVGITVKQGKFGINGFAGSNERPYIGTDFTDNTNYLKAGTSVNQTGFKSAGNKNTYANAELSYEIDSLNLLTGMVNAFNNDNRQGNDQFTQQYNAANALTQAYNVTSGGTGNGRGMDMGLNYQLGFKRNKQQLLTVSYKYLVVDNSLFNDIRTGQLGTPNFRQDNKSGSKEYTTQIDYLHPLTKLTIEAGGKMILRNNFSNFITEQQATGGNYVNDPDRTNNFDYHQDVYSAYNSYTYKFDPKWVLKGGARFERTVIVANFSNTTGGNFSTTYNNLVPSISMQKILTASTGLTFGFTRRIQRPVINQLNPFPESSNPQQISQGNPALRPAVNNNFELAYNNAKKGNVNIMASYSFANNTIQTLSTVNGTVTTNTFANLGKFRQAGLDASINYPITKRLTANLNLELLYIWLNGYYNGQLLSNAGYQGHAFTNYNYKVNDRTRIGMNVNFDSRYVFLQGRDNYFLGGGLYVSRDFFNKALSVAVNANNPFSKFLKLDFRYRTDDFDNASTSNIFYRTFNISFNYKFGRLNTEIKKNQRGINNDDAASGRN</sequence>
<feature type="chain" id="PRO_5037417079" evidence="8">
    <location>
        <begin position="19"/>
        <end position="800"/>
    </location>
</feature>
<dbReference type="Proteomes" id="UP000622475">
    <property type="component" value="Unassembled WGS sequence"/>
</dbReference>
<organism evidence="10 11">
    <name type="scientific">Mucilaginibacter myungsuensis</name>
    <dbReference type="NCBI Taxonomy" id="649104"/>
    <lineage>
        <taxon>Bacteria</taxon>
        <taxon>Pseudomonadati</taxon>
        <taxon>Bacteroidota</taxon>
        <taxon>Sphingobacteriia</taxon>
        <taxon>Sphingobacteriales</taxon>
        <taxon>Sphingobacteriaceae</taxon>
        <taxon>Mucilaginibacter</taxon>
    </lineage>
</organism>
<dbReference type="PROSITE" id="PS52016">
    <property type="entry name" value="TONB_DEPENDENT_REC_3"/>
    <property type="match status" value="1"/>
</dbReference>
<keyword evidence="6 7" id="KW-0998">Cell outer membrane</keyword>
<dbReference type="InterPro" id="IPR037066">
    <property type="entry name" value="Plug_dom_sf"/>
</dbReference>
<keyword evidence="4 7" id="KW-0812">Transmembrane</keyword>
<comment type="subcellular location">
    <subcellularLocation>
        <location evidence="1 7">Cell outer membrane</location>
        <topology evidence="1 7">Multi-pass membrane protein</topology>
    </subcellularLocation>
</comment>
<evidence type="ECO:0000256" key="4">
    <source>
        <dbReference type="ARBA" id="ARBA00022692"/>
    </source>
</evidence>
<accession>A0A929PYX8</accession>
<dbReference type="Pfam" id="PF13715">
    <property type="entry name" value="CarbopepD_reg_2"/>
    <property type="match status" value="1"/>
</dbReference>
<evidence type="ECO:0000256" key="3">
    <source>
        <dbReference type="ARBA" id="ARBA00022452"/>
    </source>
</evidence>
<evidence type="ECO:0000256" key="1">
    <source>
        <dbReference type="ARBA" id="ARBA00004571"/>
    </source>
</evidence>
<feature type="signal peptide" evidence="8">
    <location>
        <begin position="1"/>
        <end position="18"/>
    </location>
</feature>
<name>A0A929PYX8_9SPHI</name>
<keyword evidence="11" id="KW-1185">Reference proteome</keyword>
<evidence type="ECO:0000259" key="9">
    <source>
        <dbReference type="Pfam" id="PF14905"/>
    </source>
</evidence>
<evidence type="ECO:0000256" key="2">
    <source>
        <dbReference type="ARBA" id="ARBA00022448"/>
    </source>
</evidence>
<dbReference type="InterPro" id="IPR036942">
    <property type="entry name" value="Beta-barrel_TonB_sf"/>
</dbReference>
<keyword evidence="10" id="KW-0675">Receptor</keyword>
<comment type="caution">
    <text evidence="10">The sequence shown here is derived from an EMBL/GenBank/DDBJ whole genome shotgun (WGS) entry which is preliminary data.</text>
</comment>
<evidence type="ECO:0000256" key="6">
    <source>
        <dbReference type="ARBA" id="ARBA00023237"/>
    </source>
</evidence>
<dbReference type="InterPro" id="IPR041700">
    <property type="entry name" value="OMP_b-brl_3"/>
</dbReference>
<keyword evidence="2 7" id="KW-0813">Transport</keyword>
<reference evidence="10" key="1">
    <citation type="submission" date="2020-10" db="EMBL/GenBank/DDBJ databases">
        <title>Mucilaginibacter mali sp. nov., isolated from rhizosphere soil of apple orchard.</title>
        <authorList>
            <person name="Lee J.-S."/>
            <person name="Kim H.S."/>
            <person name="Kim J.-S."/>
        </authorList>
    </citation>
    <scope>NUCLEOTIDE SEQUENCE</scope>
    <source>
        <strain evidence="10">KCTC 22746</strain>
    </source>
</reference>
<evidence type="ECO:0000256" key="7">
    <source>
        <dbReference type="PROSITE-ProRule" id="PRU01360"/>
    </source>
</evidence>
<keyword evidence="3 7" id="KW-1134">Transmembrane beta strand</keyword>
<evidence type="ECO:0000313" key="10">
    <source>
        <dbReference type="EMBL" id="MBE9663802.1"/>
    </source>
</evidence>
<evidence type="ECO:0000256" key="8">
    <source>
        <dbReference type="SAM" id="SignalP"/>
    </source>
</evidence>
<dbReference type="RefSeq" id="WP_194113052.1">
    <property type="nucleotide sequence ID" value="NZ_JADFFL010000008.1"/>
</dbReference>
<proteinExistence type="inferred from homology"/>
<dbReference type="GO" id="GO:0009279">
    <property type="term" value="C:cell outer membrane"/>
    <property type="evidence" value="ECO:0007669"/>
    <property type="project" value="UniProtKB-SubCell"/>
</dbReference>
<dbReference type="PANTHER" id="PTHR40980:SF4">
    <property type="entry name" value="TONB-DEPENDENT RECEPTOR-LIKE BETA-BARREL DOMAIN-CONTAINING PROTEIN"/>
    <property type="match status" value="1"/>
</dbReference>
<dbReference type="PANTHER" id="PTHR40980">
    <property type="entry name" value="PLUG DOMAIN-CONTAINING PROTEIN"/>
    <property type="match status" value="1"/>
</dbReference>
<dbReference type="EMBL" id="JADFFL010000008">
    <property type="protein sequence ID" value="MBE9663802.1"/>
    <property type="molecule type" value="Genomic_DNA"/>
</dbReference>
<keyword evidence="8" id="KW-0732">Signal</keyword>
<evidence type="ECO:0000256" key="5">
    <source>
        <dbReference type="ARBA" id="ARBA00023136"/>
    </source>
</evidence>
<keyword evidence="5 7" id="KW-0472">Membrane</keyword>